<gene>
    <name evidence="1" type="ORF">C481_20766</name>
</gene>
<dbReference type="STRING" id="29540.C481_20766"/>
<dbReference type="PANTHER" id="PTHR42928:SF5">
    <property type="entry name" value="BLR1237 PROTEIN"/>
    <property type="match status" value="1"/>
</dbReference>
<dbReference type="RefSeq" id="WP_006111272.1">
    <property type="nucleotide sequence ID" value="NZ_AOIO01000049.1"/>
</dbReference>
<dbReference type="SUPFAM" id="SSF53850">
    <property type="entry name" value="Periplasmic binding protein-like II"/>
    <property type="match status" value="1"/>
</dbReference>
<organism evidence="1 2">
    <name type="scientific">Natrialba asiatica (strain ATCC 700177 / DSM 12278 / JCM 9576 / FERM P-10747 / NBRC 102637 / 172P1)</name>
    <dbReference type="NCBI Taxonomy" id="29540"/>
    <lineage>
        <taxon>Archaea</taxon>
        <taxon>Methanobacteriati</taxon>
        <taxon>Methanobacteriota</taxon>
        <taxon>Stenosarchaea group</taxon>
        <taxon>Halobacteria</taxon>
        <taxon>Halobacteriales</taxon>
        <taxon>Natrialbaceae</taxon>
        <taxon>Natrialba</taxon>
    </lineage>
</organism>
<dbReference type="InterPro" id="IPR005064">
    <property type="entry name" value="BUG"/>
</dbReference>
<keyword evidence="1" id="KW-0675">Receptor</keyword>
<dbReference type="AlphaFoldDB" id="M0AF91"/>
<proteinExistence type="predicted"/>
<dbReference type="Pfam" id="PF03401">
    <property type="entry name" value="TctC"/>
    <property type="match status" value="1"/>
</dbReference>
<comment type="caution">
    <text evidence="1">The sequence shown here is derived from an EMBL/GenBank/DDBJ whole genome shotgun (WGS) entry which is preliminary data.</text>
</comment>
<dbReference type="Proteomes" id="UP000011554">
    <property type="component" value="Unassembled WGS sequence"/>
</dbReference>
<dbReference type="InterPro" id="IPR042100">
    <property type="entry name" value="Bug_dom1"/>
</dbReference>
<evidence type="ECO:0000313" key="2">
    <source>
        <dbReference type="Proteomes" id="UP000011554"/>
    </source>
</evidence>
<dbReference type="OrthoDB" id="340746at2157"/>
<dbReference type="CDD" id="cd07012">
    <property type="entry name" value="PBP2_Bug_TTT"/>
    <property type="match status" value="1"/>
</dbReference>
<name>M0AF91_NATA1</name>
<accession>M0AF91</accession>
<protein>
    <submittedName>
        <fullName evidence="1">Extra-cytoplasmic solute receptor</fullName>
    </submittedName>
</protein>
<dbReference type="PANTHER" id="PTHR42928">
    <property type="entry name" value="TRICARBOXYLATE-BINDING PROTEIN"/>
    <property type="match status" value="1"/>
</dbReference>
<evidence type="ECO:0000313" key="1">
    <source>
        <dbReference type="EMBL" id="ELY97066.1"/>
    </source>
</evidence>
<dbReference type="PATRIC" id="fig|29540.5.peg.4202"/>
<sequence length="315" mass="33248">MGAATTVGLAGCIGGDNRDGEFPSDNIRHIIPYGEGGGSDTYARGILPQVGEELGVDVQLENIPGAESIQGITEAYYAEPDGYTHVGHTLPTAGIAWLLNQTNDDLSQLKGICQYGQTPYVIFANPDEEIEGMEDLADRYEDGDLTQFGGSLGAANHVAMIQLREEGDVPWEDWIVYDGSGPTVQAAASGEIPVGTATDSSAAGAVEEGNIDIVGVLTSDGSSVFPDTPTTEDAGWTNVDEFGAIMRTASCAPDTPDDRVQTLADAYEAAINSDEVQEWSEETGNEVLFNGPDETNAAIESAFSTDEQVDLDQLQ</sequence>
<dbReference type="EMBL" id="AOIO01000049">
    <property type="protein sequence ID" value="ELY97066.1"/>
    <property type="molecule type" value="Genomic_DNA"/>
</dbReference>
<dbReference type="Gene3D" id="3.40.190.10">
    <property type="entry name" value="Periplasmic binding protein-like II"/>
    <property type="match status" value="1"/>
</dbReference>
<reference evidence="1 2" key="1">
    <citation type="journal article" date="2014" name="PLoS Genet.">
        <title>Phylogenetically driven sequencing of extremely halophilic archaea reveals strategies for static and dynamic osmo-response.</title>
        <authorList>
            <person name="Becker E.A."/>
            <person name="Seitzer P.M."/>
            <person name="Tritt A."/>
            <person name="Larsen D."/>
            <person name="Krusor M."/>
            <person name="Yao A.I."/>
            <person name="Wu D."/>
            <person name="Madern D."/>
            <person name="Eisen J.A."/>
            <person name="Darling A.E."/>
            <person name="Facciotti M.T."/>
        </authorList>
    </citation>
    <scope>NUCLEOTIDE SEQUENCE [LARGE SCALE GENOMIC DNA]</scope>
    <source>
        <strain evidence="1 2">DSM 12278</strain>
    </source>
</reference>
<dbReference type="eggNOG" id="arCOG00226">
    <property type="taxonomic scope" value="Archaea"/>
</dbReference>
<dbReference type="Gene3D" id="3.40.190.150">
    <property type="entry name" value="Bordetella uptake gene, domain 1"/>
    <property type="match status" value="1"/>
</dbReference>
<keyword evidence="2" id="KW-1185">Reference proteome</keyword>